<evidence type="ECO:0000256" key="2">
    <source>
        <dbReference type="SAM" id="SignalP"/>
    </source>
</evidence>
<dbReference type="InterPro" id="IPR042100">
    <property type="entry name" value="Bug_dom1"/>
</dbReference>
<dbReference type="PIRSF" id="PIRSF017082">
    <property type="entry name" value="YflP"/>
    <property type="match status" value="1"/>
</dbReference>
<proteinExistence type="inferred from homology"/>
<evidence type="ECO:0000313" key="3">
    <source>
        <dbReference type="EMBL" id="TSH92999.1"/>
    </source>
</evidence>
<dbReference type="CDD" id="cd07012">
    <property type="entry name" value="PBP2_Bug_TTT"/>
    <property type="match status" value="1"/>
</dbReference>
<dbReference type="AlphaFoldDB" id="A0A556AJE9"/>
<dbReference type="Pfam" id="PF03401">
    <property type="entry name" value="TctC"/>
    <property type="match status" value="1"/>
</dbReference>
<dbReference type="PANTHER" id="PTHR42928">
    <property type="entry name" value="TRICARBOXYLATE-BINDING PROTEIN"/>
    <property type="match status" value="1"/>
</dbReference>
<dbReference type="Gene3D" id="3.40.190.10">
    <property type="entry name" value="Periplasmic binding protein-like II"/>
    <property type="match status" value="1"/>
</dbReference>
<dbReference type="Gene3D" id="3.40.190.150">
    <property type="entry name" value="Bordetella uptake gene, domain 1"/>
    <property type="match status" value="1"/>
</dbReference>
<dbReference type="EMBL" id="VLTJ01000029">
    <property type="protein sequence ID" value="TSH92999.1"/>
    <property type="molecule type" value="Genomic_DNA"/>
</dbReference>
<dbReference type="InterPro" id="IPR006311">
    <property type="entry name" value="TAT_signal"/>
</dbReference>
<comment type="caution">
    <text evidence="3">The sequence shown here is derived from an EMBL/GenBank/DDBJ whole genome shotgun (WGS) entry which is preliminary data.</text>
</comment>
<dbReference type="SUPFAM" id="SSF53850">
    <property type="entry name" value="Periplasmic binding protein-like II"/>
    <property type="match status" value="1"/>
</dbReference>
<evidence type="ECO:0000256" key="1">
    <source>
        <dbReference type="ARBA" id="ARBA00006987"/>
    </source>
</evidence>
<sequence length="331" mass="34937">MQGKRIGGQARRRALRLLGAIGAGLALAAAGPAFAAWPDKPVRLIAPLAAGSAPDVIARILAHELGELWQQTVVVENRPGAGGIIGLEATRQAPADGHTLALVHASAAVVTPVTFKSARYDIERDFDTIATVGYTPIAMVANPGAPATSLAEVIEASRAKPGEVDLGNPGRTTSAHLAGELLNQQVGARLFPVPFSGNGVQAVVGGDVPYYVDGVAPLLRMVEADRVRPIAVFADRRLDGLEAFPLATDVDPGLVVTGWFVVASPAGLPEPLIEKINADVNRVLAKPEVARRFREFGTYPQPGTVAQARDFVRQEKERYAQIIQRAGIQPE</sequence>
<keyword evidence="4" id="KW-1185">Reference proteome</keyword>
<feature type="signal peptide" evidence="2">
    <location>
        <begin position="1"/>
        <end position="35"/>
    </location>
</feature>
<gene>
    <name evidence="3" type="ORF">FOZ76_16570</name>
</gene>
<name>A0A556AJE9_9BURK</name>
<feature type="chain" id="PRO_5021731875" evidence="2">
    <location>
        <begin position="36"/>
        <end position="331"/>
    </location>
</feature>
<accession>A0A556AJE9</accession>
<keyword evidence="2" id="KW-0732">Signal</keyword>
<comment type="similarity">
    <text evidence="1">Belongs to the UPF0065 (bug) family.</text>
</comment>
<dbReference type="Proteomes" id="UP000318405">
    <property type="component" value="Unassembled WGS sequence"/>
</dbReference>
<dbReference type="PROSITE" id="PS51318">
    <property type="entry name" value="TAT"/>
    <property type="match status" value="1"/>
</dbReference>
<dbReference type="RefSeq" id="WP_143949365.1">
    <property type="nucleotide sequence ID" value="NZ_BAABMB010000001.1"/>
</dbReference>
<organism evidence="3 4">
    <name type="scientific">Verticiella sediminum</name>
    <dbReference type="NCBI Taxonomy" id="1247510"/>
    <lineage>
        <taxon>Bacteria</taxon>
        <taxon>Pseudomonadati</taxon>
        <taxon>Pseudomonadota</taxon>
        <taxon>Betaproteobacteria</taxon>
        <taxon>Burkholderiales</taxon>
        <taxon>Alcaligenaceae</taxon>
        <taxon>Verticiella</taxon>
    </lineage>
</organism>
<dbReference type="InterPro" id="IPR005064">
    <property type="entry name" value="BUG"/>
</dbReference>
<reference evidence="3 4" key="1">
    <citation type="submission" date="2019-07" db="EMBL/GenBank/DDBJ databases">
        <title>Qingshengfaniella alkalisoli gen. nov., sp. nov., isolated from saline soil.</title>
        <authorList>
            <person name="Xu L."/>
            <person name="Huang X.-X."/>
            <person name="Sun J.-Q."/>
        </authorList>
    </citation>
    <scope>NUCLEOTIDE SEQUENCE [LARGE SCALE GENOMIC DNA]</scope>
    <source>
        <strain evidence="3 4">DSM 27279</strain>
    </source>
</reference>
<protein>
    <submittedName>
        <fullName evidence="3">Tripartite tricarboxylate transporter substrate binding protein</fullName>
    </submittedName>
</protein>
<dbReference type="OrthoDB" id="8678477at2"/>
<evidence type="ECO:0000313" key="4">
    <source>
        <dbReference type="Proteomes" id="UP000318405"/>
    </source>
</evidence>
<dbReference type="PANTHER" id="PTHR42928:SF5">
    <property type="entry name" value="BLR1237 PROTEIN"/>
    <property type="match status" value="1"/>
</dbReference>